<protein>
    <submittedName>
        <fullName evidence="4">Glyoxylate/hydroxypyruvate reductase A</fullName>
    </submittedName>
</protein>
<evidence type="ECO:0000313" key="6">
    <source>
        <dbReference type="Proteomes" id="UP000078356"/>
    </source>
</evidence>
<dbReference type="PANTHER" id="PTHR43333">
    <property type="entry name" value="2-HACID_DH_C DOMAIN-CONTAINING PROTEIN"/>
    <property type="match status" value="1"/>
</dbReference>
<dbReference type="OrthoDB" id="9787219at2"/>
<dbReference type="EMBL" id="LWCR01000018">
    <property type="protein sequence ID" value="OAN28900.1"/>
    <property type="molecule type" value="Genomic_DNA"/>
</dbReference>
<dbReference type="SUPFAM" id="SSF51735">
    <property type="entry name" value="NAD(P)-binding Rossmann-fold domains"/>
    <property type="match status" value="1"/>
</dbReference>
<keyword evidence="1" id="KW-0560">Oxidoreductase</keyword>
<keyword evidence="4" id="KW-0670">Pyruvate</keyword>
<keyword evidence="2" id="KW-0520">NAD</keyword>
<evidence type="ECO:0000313" key="7">
    <source>
        <dbReference type="Proteomes" id="UP000183046"/>
    </source>
</evidence>
<reference evidence="7" key="2">
    <citation type="submission" date="2016-10" db="EMBL/GenBank/DDBJ databases">
        <authorList>
            <person name="de Groot N.N."/>
        </authorList>
    </citation>
    <scope>NUCLEOTIDE SEQUENCE [LARGE SCALE GENOMIC DNA]</scope>
    <source>
        <strain evidence="7">DSM 15758</strain>
    </source>
</reference>
<evidence type="ECO:0000313" key="5">
    <source>
        <dbReference type="EMBL" id="SCZ48545.1"/>
    </source>
</evidence>
<dbReference type="InterPro" id="IPR006140">
    <property type="entry name" value="D-isomer_DH_NAD-bd"/>
</dbReference>
<reference evidence="4 6" key="1">
    <citation type="submission" date="2016-04" db="EMBL/GenBank/DDBJ databases">
        <title>Draft Genome Sequences of Staphylococcus capitis Strain H36, S. capitis Strain H65, S. cohnii Strain H62, S. hominis Strain H69, Mycobacterium iranicum Strain H39, Plantibacter sp. Strain H53, Pseudomonas oryzihabitans Strain H72, and Microbacterium sp. Strain H83, isolated from residential settings.</title>
        <authorList>
            <person name="Lymperopoulou D."/>
            <person name="Adams R.I."/>
            <person name="Lindow S."/>
            <person name="Coil D.A."/>
            <person name="Jospin G."/>
            <person name="Eisen J.A."/>
        </authorList>
    </citation>
    <scope>NUCLEOTIDE SEQUENCE [LARGE SCALE GENOMIC DNA]</scope>
    <source>
        <strain evidence="4 6">H72</strain>
    </source>
</reference>
<reference evidence="5" key="3">
    <citation type="submission" date="2016-10" db="EMBL/GenBank/DDBJ databases">
        <authorList>
            <person name="Varghese N."/>
            <person name="Submissions S."/>
        </authorList>
    </citation>
    <scope>NUCLEOTIDE SEQUENCE</scope>
    <source>
        <strain evidence="5">DSM 15758</strain>
    </source>
</reference>
<dbReference type="EMBL" id="FMWB01000027">
    <property type="protein sequence ID" value="SCZ48545.1"/>
    <property type="molecule type" value="Genomic_DNA"/>
</dbReference>
<dbReference type="InterPro" id="IPR036291">
    <property type="entry name" value="NAD(P)-bd_dom_sf"/>
</dbReference>
<proteinExistence type="predicted"/>
<comment type="caution">
    <text evidence="4">The sequence shown here is derived from an EMBL/GenBank/DDBJ whole genome shotgun (WGS) entry which is preliminary data.</text>
</comment>
<dbReference type="Proteomes" id="UP000078356">
    <property type="component" value="Unassembled WGS sequence"/>
</dbReference>
<evidence type="ECO:0000256" key="2">
    <source>
        <dbReference type="ARBA" id="ARBA00023027"/>
    </source>
</evidence>
<dbReference type="AlphaFoldDB" id="A0A178LGX8"/>
<dbReference type="Proteomes" id="UP000183046">
    <property type="component" value="Unassembled WGS sequence"/>
</dbReference>
<dbReference type="InterPro" id="IPR029753">
    <property type="entry name" value="D-isomer_DH_CS"/>
</dbReference>
<feature type="domain" description="D-isomer specific 2-hydroxyacid dehydrogenase NAD-binding" evidence="3">
    <location>
        <begin position="104"/>
        <end position="274"/>
    </location>
</feature>
<accession>A0A1G5PG97</accession>
<gene>
    <name evidence="4" type="ORF">A4V15_19315</name>
    <name evidence="5" type="ORF">SAMN05216279_12715</name>
</gene>
<dbReference type="GO" id="GO:0051287">
    <property type="term" value="F:NAD binding"/>
    <property type="evidence" value="ECO:0007669"/>
    <property type="project" value="InterPro"/>
</dbReference>
<name>A0A178LGX8_9PSED</name>
<dbReference type="RefSeq" id="WP_007162834.1">
    <property type="nucleotide sequence ID" value="NZ_FMWB01000027.1"/>
</dbReference>
<evidence type="ECO:0000313" key="4">
    <source>
        <dbReference type="EMBL" id="OAN28900.1"/>
    </source>
</evidence>
<dbReference type="GO" id="GO:0016616">
    <property type="term" value="F:oxidoreductase activity, acting on the CH-OH group of donors, NAD or NADP as acceptor"/>
    <property type="evidence" value="ECO:0007669"/>
    <property type="project" value="UniProtKB-ARBA"/>
</dbReference>
<dbReference type="Gene3D" id="3.40.50.720">
    <property type="entry name" value="NAD(P)-binding Rossmann-like Domain"/>
    <property type="match status" value="2"/>
</dbReference>
<sequence length="309" mass="32573">MTTVVLLTRDADLIGELQAAFAAHAPQLTVVTQDDARASTATVAACWFPPVGSLAALPRLQLVHSVAAGVEHLVAAGPYPALPVCRVVDPAHRQGMLEYMRWAVLHYQRGFDQVLAHQPSQTWRRPPQVPAGDYRVGVMGLGSLGAAVAEDLADAGYAVRGWARTPKYLRGVDCQAGDAALSRFLDGLDLLINLLPLTPATAGILGHATFTRLARGAVIVNGGRGGHLDAQALATALSEGQVRAALLDVFTHEPLPATDPLWHLPGVTVTPHMASAASYPCIATQVAENTRRLAAGEPLLHTVDPALGY</sequence>
<evidence type="ECO:0000259" key="3">
    <source>
        <dbReference type="Pfam" id="PF02826"/>
    </source>
</evidence>
<dbReference type="PANTHER" id="PTHR43333:SF1">
    <property type="entry name" value="D-ISOMER SPECIFIC 2-HYDROXYACID DEHYDROGENASE NAD-BINDING DOMAIN-CONTAINING PROTEIN"/>
    <property type="match status" value="1"/>
</dbReference>
<dbReference type="PROSITE" id="PS00671">
    <property type="entry name" value="D_2_HYDROXYACID_DH_3"/>
    <property type="match status" value="1"/>
</dbReference>
<evidence type="ECO:0000256" key="1">
    <source>
        <dbReference type="ARBA" id="ARBA00023002"/>
    </source>
</evidence>
<dbReference type="eggNOG" id="COG0111">
    <property type="taxonomic scope" value="Bacteria"/>
</dbReference>
<dbReference type="Pfam" id="PF02826">
    <property type="entry name" value="2-Hacid_dh_C"/>
    <property type="match status" value="1"/>
</dbReference>
<accession>A0A178LGX8</accession>
<organism evidence="4 6">
    <name type="scientific">Pseudomonas oryzihabitans</name>
    <dbReference type="NCBI Taxonomy" id="47885"/>
    <lineage>
        <taxon>Bacteria</taxon>
        <taxon>Pseudomonadati</taxon>
        <taxon>Pseudomonadota</taxon>
        <taxon>Gammaproteobacteria</taxon>
        <taxon>Pseudomonadales</taxon>
        <taxon>Pseudomonadaceae</taxon>
        <taxon>Pseudomonas</taxon>
    </lineage>
</organism>
<dbReference type="CDD" id="cd12164">
    <property type="entry name" value="GDH_like_2"/>
    <property type="match status" value="1"/>
</dbReference>